<dbReference type="InterPro" id="IPR036237">
    <property type="entry name" value="Xyl_isomerase-like_sf"/>
</dbReference>
<dbReference type="PANTHER" id="PTHR12110">
    <property type="entry name" value="HYDROXYPYRUVATE ISOMERASE"/>
    <property type="match status" value="1"/>
</dbReference>
<name>A0A1M6VZK7_9BRAD</name>
<evidence type="ECO:0000313" key="3">
    <source>
        <dbReference type="Proteomes" id="UP000189935"/>
    </source>
</evidence>
<evidence type="ECO:0000313" key="2">
    <source>
        <dbReference type="EMBL" id="SHK86745.1"/>
    </source>
</evidence>
<dbReference type="InterPro" id="IPR050312">
    <property type="entry name" value="IolE/XylAMocC-like"/>
</dbReference>
<reference evidence="2 3" key="1">
    <citation type="submission" date="2016-11" db="EMBL/GenBank/DDBJ databases">
        <authorList>
            <person name="Jaros S."/>
            <person name="Januszkiewicz K."/>
            <person name="Wedrychowicz H."/>
        </authorList>
    </citation>
    <scope>NUCLEOTIDE SEQUENCE [LARGE SCALE GENOMIC DNA]</scope>
    <source>
        <strain evidence="2 3">GAS499</strain>
    </source>
</reference>
<organism evidence="2 3">
    <name type="scientific">Bradyrhizobium lablabi</name>
    <dbReference type="NCBI Taxonomy" id="722472"/>
    <lineage>
        <taxon>Bacteria</taxon>
        <taxon>Pseudomonadati</taxon>
        <taxon>Pseudomonadota</taxon>
        <taxon>Alphaproteobacteria</taxon>
        <taxon>Hyphomicrobiales</taxon>
        <taxon>Nitrobacteraceae</taxon>
        <taxon>Bradyrhizobium</taxon>
    </lineage>
</organism>
<proteinExistence type="predicted"/>
<keyword evidence="2" id="KW-0413">Isomerase</keyword>
<protein>
    <submittedName>
        <fullName evidence="2">Sugar phosphate isomerase/epimerase</fullName>
    </submittedName>
</protein>
<evidence type="ECO:0000259" key="1">
    <source>
        <dbReference type="Pfam" id="PF01261"/>
    </source>
</evidence>
<dbReference type="RefSeq" id="WP_079541349.1">
    <property type="nucleotide sequence ID" value="NZ_LT670844.1"/>
</dbReference>
<dbReference type="Pfam" id="PF01261">
    <property type="entry name" value="AP_endonuc_2"/>
    <property type="match status" value="1"/>
</dbReference>
<accession>A0A1M6VZK7</accession>
<dbReference type="Proteomes" id="UP000189935">
    <property type="component" value="Chromosome I"/>
</dbReference>
<dbReference type="EMBL" id="LT670844">
    <property type="protein sequence ID" value="SHK86745.1"/>
    <property type="molecule type" value="Genomic_DNA"/>
</dbReference>
<dbReference type="GO" id="GO:0016853">
    <property type="term" value="F:isomerase activity"/>
    <property type="evidence" value="ECO:0007669"/>
    <property type="project" value="UniProtKB-KW"/>
</dbReference>
<dbReference type="PANTHER" id="PTHR12110:SF21">
    <property type="entry name" value="XYLOSE ISOMERASE-LIKE TIM BARREL DOMAIN-CONTAINING PROTEIN"/>
    <property type="match status" value="1"/>
</dbReference>
<dbReference type="SUPFAM" id="SSF51658">
    <property type="entry name" value="Xylose isomerase-like"/>
    <property type="match status" value="1"/>
</dbReference>
<feature type="domain" description="Xylose isomerase-like TIM barrel" evidence="1">
    <location>
        <begin position="20"/>
        <end position="269"/>
    </location>
</feature>
<gene>
    <name evidence="2" type="ORF">SAMN05444159_4400</name>
</gene>
<dbReference type="AlphaFoldDB" id="A0A1M6VZK7"/>
<sequence length="276" mass="29225">MRIALCNEVLAGMALERQCEYAARLGYDGLEIAPFTLSEAPEKISSAEATKIRATVEASGLVVTGLHWLLVKPEGLSLTDPDETVRARTLEVMIHLTGLCAELGGAVLVHGSPKQRQIAPGETHAAALARLRDALAQVALAAARAGVIYCIEPLSRQETALVNTVAEAAELVRSIDHPNLRTMIDCSAAGLTETDPVPALIDRWLPTGLIAHLQVNDPNRRGPGQGEMKFAPILAALKRHNYAGTIAVEPFDYSPDGPGVAAFSAGFLRGLLEASG</sequence>
<dbReference type="Gene3D" id="3.20.20.150">
    <property type="entry name" value="Divalent-metal-dependent TIM barrel enzymes"/>
    <property type="match status" value="1"/>
</dbReference>
<dbReference type="OrthoDB" id="9801426at2"/>
<dbReference type="InterPro" id="IPR013022">
    <property type="entry name" value="Xyl_isomerase-like_TIM-brl"/>
</dbReference>